<gene>
    <name evidence="2" type="ORF">CM83_72115</name>
</gene>
<evidence type="ECO:0000313" key="2">
    <source>
        <dbReference type="EMBL" id="JAG24379.1"/>
    </source>
</evidence>
<reference evidence="2" key="1">
    <citation type="journal article" date="2014" name="PLoS ONE">
        <title>Transcriptome-Based Identification of ABC Transporters in the Western Tarnished Plant Bug Lygus hesperus.</title>
        <authorList>
            <person name="Hull J.J."/>
            <person name="Chaney K."/>
            <person name="Geib S.M."/>
            <person name="Fabrick J.A."/>
            <person name="Brent C.S."/>
            <person name="Walsh D."/>
            <person name="Lavine L.C."/>
        </authorList>
    </citation>
    <scope>NUCLEOTIDE SEQUENCE</scope>
</reference>
<dbReference type="AlphaFoldDB" id="A0A0A9XWU2"/>
<feature type="region of interest" description="Disordered" evidence="1">
    <location>
        <begin position="1"/>
        <end position="43"/>
    </location>
</feature>
<protein>
    <submittedName>
        <fullName evidence="2">Uncharacterized protein</fullName>
    </submittedName>
</protein>
<organism evidence="2">
    <name type="scientific">Lygus hesperus</name>
    <name type="common">Western plant bug</name>
    <dbReference type="NCBI Taxonomy" id="30085"/>
    <lineage>
        <taxon>Eukaryota</taxon>
        <taxon>Metazoa</taxon>
        <taxon>Ecdysozoa</taxon>
        <taxon>Arthropoda</taxon>
        <taxon>Hexapoda</taxon>
        <taxon>Insecta</taxon>
        <taxon>Pterygota</taxon>
        <taxon>Neoptera</taxon>
        <taxon>Paraneoptera</taxon>
        <taxon>Hemiptera</taxon>
        <taxon>Heteroptera</taxon>
        <taxon>Panheteroptera</taxon>
        <taxon>Cimicomorpha</taxon>
        <taxon>Miridae</taxon>
        <taxon>Mirini</taxon>
        <taxon>Lygus</taxon>
    </lineage>
</organism>
<dbReference type="EMBL" id="GBHO01019225">
    <property type="protein sequence ID" value="JAG24379.1"/>
    <property type="molecule type" value="Transcribed_RNA"/>
</dbReference>
<sequence length="157" mass="17489">GRGLVSFRPPTTVALEGPPPTAEATPTAPPPLPPLPLPSSLSTPFRTHGNPVHSLLCMRAEVVFSFVHRRLLHWPTSCLNHTSFSPGITIDESRLMDLMDQSLVREKIGRQRIRVRPHTLPPKSRLTTYATATQKHLKTNEHFVKYTVQSTTCQGIK</sequence>
<feature type="non-terminal residue" evidence="2">
    <location>
        <position position="1"/>
    </location>
</feature>
<feature type="compositionally biased region" description="Pro residues" evidence="1">
    <location>
        <begin position="17"/>
        <end position="37"/>
    </location>
</feature>
<evidence type="ECO:0000256" key="1">
    <source>
        <dbReference type="SAM" id="MobiDB-lite"/>
    </source>
</evidence>
<accession>A0A0A9XWU2</accession>
<name>A0A0A9XWU2_LYGHE</name>
<proteinExistence type="predicted"/>
<reference evidence="2" key="2">
    <citation type="submission" date="2014-07" db="EMBL/GenBank/DDBJ databases">
        <authorList>
            <person name="Hull J."/>
        </authorList>
    </citation>
    <scope>NUCLEOTIDE SEQUENCE</scope>
</reference>